<dbReference type="SUPFAM" id="SSF88723">
    <property type="entry name" value="PIN domain-like"/>
    <property type="match status" value="1"/>
</dbReference>
<sequence>MSTEVAKLLDSNFLTYLLEGKNIDGNDAELIERLTALMELVKDDNVELVITPLLRYEFLRKFGWQQDKEDFETFKAAIEEFTWLDISKEVTDLATDLYRLDKHEADSQGINKNVDKRKFDVFHFATAKINGIELLSNDKHIDQMEALYQRYITS</sequence>
<dbReference type="EMBL" id="BAAAFR010000001">
    <property type="protein sequence ID" value="GAA0307258.1"/>
    <property type="molecule type" value="Genomic_DNA"/>
</dbReference>
<accession>A0ABN0VJD2</accession>
<dbReference type="RefSeq" id="WP_201504393.1">
    <property type="nucleotide sequence ID" value="NZ_BAAAFR010000001.1"/>
</dbReference>
<dbReference type="CDD" id="cd09854">
    <property type="entry name" value="PIN_VapC-like"/>
    <property type="match status" value="1"/>
</dbReference>
<dbReference type="InterPro" id="IPR002716">
    <property type="entry name" value="PIN_dom"/>
</dbReference>
<proteinExistence type="predicted"/>
<gene>
    <name evidence="2" type="ORF">GCM10009129_00380</name>
</gene>
<dbReference type="InterPro" id="IPR029060">
    <property type="entry name" value="PIN-like_dom_sf"/>
</dbReference>
<reference evidence="2 3" key="1">
    <citation type="journal article" date="2019" name="Int. J. Syst. Evol. Microbiol.">
        <title>The Global Catalogue of Microorganisms (GCM) 10K type strain sequencing project: providing services to taxonomists for standard genome sequencing and annotation.</title>
        <authorList>
            <consortium name="The Broad Institute Genomics Platform"/>
            <consortium name="The Broad Institute Genome Sequencing Center for Infectious Disease"/>
            <person name="Wu L."/>
            <person name="Ma J."/>
        </authorList>
    </citation>
    <scope>NUCLEOTIDE SEQUENCE [LARGE SCALE GENOMIC DNA]</scope>
    <source>
        <strain evidence="2 3">JCM 16343</strain>
    </source>
</reference>
<name>A0ABN0VJD2_9GAMM</name>
<feature type="domain" description="PIN" evidence="1">
    <location>
        <begin position="8"/>
        <end position="145"/>
    </location>
</feature>
<dbReference type="Proteomes" id="UP001501787">
    <property type="component" value="Unassembled WGS sequence"/>
</dbReference>
<evidence type="ECO:0000259" key="1">
    <source>
        <dbReference type="Pfam" id="PF01850"/>
    </source>
</evidence>
<evidence type="ECO:0000313" key="3">
    <source>
        <dbReference type="Proteomes" id="UP001501787"/>
    </source>
</evidence>
<evidence type="ECO:0000313" key="2">
    <source>
        <dbReference type="EMBL" id="GAA0307258.1"/>
    </source>
</evidence>
<comment type="caution">
    <text evidence="2">The sequence shown here is derived from an EMBL/GenBank/DDBJ whole genome shotgun (WGS) entry which is preliminary data.</text>
</comment>
<organism evidence="2 3">
    <name type="scientific">Psychrobacter aestuarii</name>
    <dbReference type="NCBI Taxonomy" id="556327"/>
    <lineage>
        <taxon>Bacteria</taxon>
        <taxon>Pseudomonadati</taxon>
        <taxon>Pseudomonadota</taxon>
        <taxon>Gammaproteobacteria</taxon>
        <taxon>Moraxellales</taxon>
        <taxon>Moraxellaceae</taxon>
        <taxon>Psychrobacter</taxon>
    </lineage>
</organism>
<keyword evidence="3" id="KW-1185">Reference proteome</keyword>
<protein>
    <recommendedName>
        <fullName evidence="1">PIN domain-containing protein</fullName>
    </recommendedName>
</protein>
<dbReference type="Gene3D" id="3.40.50.1010">
    <property type="entry name" value="5'-nuclease"/>
    <property type="match status" value="1"/>
</dbReference>
<dbReference type="Pfam" id="PF01850">
    <property type="entry name" value="PIN"/>
    <property type="match status" value="1"/>
</dbReference>